<dbReference type="Gene3D" id="3.40.50.720">
    <property type="entry name" value="NAD(P)-binding Rossmann-like Domain"/>
    <property type="match status" value="1"/>
</dbReference>
<sequence>MIPLYHDFTGETVLVFGGGPVGARKARRFAAEAHVVVVSPDFVDREDDWEADESADGAVALVRARPAPADVEAWLDRTAPALVVAATDDDAVNDAVAAAARRRGLLLNRADSSSIETSETPEETGEAASPNGETDGDAGDDASTARGGGARDVVVPATVAEGDVRVAISTGGRSPALAKYLRERIEAEIEGAEGMAELTGELRAELRAADLDASARRDAIRAVVRDPLVWKALRTGASNPRREATRVIRNTTGGDRWTWE</sequence>
<feature type="region of interest" description="Disordered" evidence="6">
    <location>
        <begin position="110"/>
        <end position="150"/>
    </location>
</feature>
<proteinExistence type="predicted"/>
<dbReference type="PANTHER" id="PTHR35330">
    <property type="entry name" value="SIROHEME BIOSYNTHESIS PROTEIN MET8"/>
    <property type="match status" value="1"/>
</dbReference>
<evidence type="ECO:0000259" key="7">
    <source>
        <dbReference type="Pfam" id="PF14824"/>
    </source>
</evidence>
<evidence type="ECO:0000256" key="3">
    <source>
        <dbReference type="ARBA" id="ARBA00023002"/>
    </source>
</evidence>
<evidence type="ECO:0000313" key="9">
    <source>
        <dbReference type="Proteomes" id="UP001597092"/>
    </source>
</evidence>
<evidence type="ECO:0000256" key="2">
    <source>
        <dbReference type="ARBA" id="ARBA00012400"/>
    </source>
</evidence>
<organism evidence="8 9">
    <name type="scientific">Halobellus litoreus</name>
    <dbReference type="NCBI Taxonomy" id="755310"/>
    <lineage>
        <taxon>Archaea</taxon>
        <taxon>Methanobacteriati</taxon>
        <taxon>Methanobacteriota</taxon>
        <taxon>Stenosarchaea group</taxon>
        <taxon>Halobacteria</taxon>
        <taxon>Halobacteriales</taxon>
        <taxon>Haloferacaceae</taxon>
        <taxon>Halobellus</taxon>
    </lineage>
</organism>
<evidence type="ECO:0000256" key="5">
    <source>
        <dbReference type="ARBA" id="ARBA00023244"/>
    </source>
</evidence>
<evidence type="ECO:0000256" key="1">
    <source>
        <dbReference type="ARBA" id="ARBA00005010"/>
    </source>
</evidence>
<keyword evidence="3" id="KW-0560">Oxidoreductase</keyword>
<keyword evidence="5" id="KW-0627">Porphyrin biosynthesis</keyword>
<dbReference type="InterPro" id="IPR028281">
    <property type="entry name" value="Sirohaem_synthase_central"/>
</dbReference>
<dbReference type="InterPro" id="IPR036291">
    <property type="entry name" value="NAD(P)-bd_dom_sf"/>
</dbReference>
<comment type="pathway">
    <text evidence="1">Porphyrin-containing compound metabolism; siroheme biosynthesis; sirohydrochlorin from precorrin-2: step 1/1.</text>
</comment>
<dbReference type="Proteomes" id="UP001597092">
    <property type="component" value="Unassembled WGS sequence"/>
</dbReference>
<dbReference type="Gene3D" id="3.30.160.110">
    <property type="entry name" value="Siroheme synthase, domain 2"/>
    <property type="match status" value="1"/>
</dbReference>
<comment type="caution">
    <text evidence="8">The sequence shown here is derived from an EMBL/GenBank/DDBJ whole genome shotgun (WGS) entry which is preliminary data.</text>
</comment>
<dbReference type="GO" id="GO:0043115">
    <property type="term" value="F:precorrin-2 dehydrogenase activity"/>
    <property type="evidence" value="ECO:0007669"/>
    <property type="project" value="UniProtKB-EC"/>
</dbReference>
<reference evidence="8 9" key="1">
    <citation type="journal article" date="2019" name="Int. J. Syst. Evol. Microbiol.">
        <title>The Global Catalogue of Microorganisms (GCM) 10K type strain sequencing project: providing services to taxonomists for standard genome sequencing and annotation.</title>
        <authorList>
            <consortium name="The Broad Institute Genomics Platform"/>
            <consortium name="The Broad Institute Genome Sequencing Center for Infectious Disease"/>
            <person name="Wu L."/>
            <person name="Ma J."/>
        </authorList>
    </citation>
    <scope>NUCLEOTIDE SEQUENCE [LARGE SCALE GENOMIC DNA]</scope>
    <source>
        <strain evidence="8 9">CGMCC 1.10387</strain>
    </source>
</reference>
<accession>A0ABD6DWR7</accession>
<evidence type="ECO:0000256" key="4">
    <source>
        <dbReference type="ARBA" id="ARBA00023027"/>
    </source>
</evidence>
<dbReference type="EMBL" id="JBHUDP010000002">
    <property type="protein sequence ID" value="MFD1685676.1"/>
    <property type="molecule type" value="Genomic_DNA"/>
</dbReference>
<keyword evidence="4" id="KW-0520">NAD</keyword>
<evidence type="ECO:0000256" key="6">
    <source>
        <dbReference type="SAM" id="MobiDB-lite"/>
    </source>
</evidence>
<dbReference type="SUPFAM" id="SSF51735">
    <property type="entry name" value="NAD(P)-binding Rossmann-fold domains"/>
    <property type="match status" value="1"/>
</dbReference>
<dbReference type="SUPFAM" id="SSF75615">
    <property type="entry name" value="Siroheme synthase middle domains-like"/>
    <property type="match status" value="1"/>
</dbReference>
<keyword evidence="9" id="KW-1185">Reference proteome</keyword>
<feature type="domain" description="Siroheme synthase central" evidence="7">
    <location>
        <begin position="166"/>
        <end position="187"/>
    </location>
</feature>
<dbReference type="InterPro" id="IPR028161">
    <property type="entry name" value="Met8-like"/>
</dbReference>
<dbReference type="AlphaFoldDB" id="A0ABD6DWR7"/>
<dbReference type="EC" id="1.3.1.76" evidence="2"/>
<protein>
    <recommendedName>
        <fullName evidence="2">precorrin-2 dehydrogenase</fullName>
        <ecNumber evidence="2">1.3.1.76</ecNumber>
    </recommendedName>
</protein>
<dbReference type="GO" id="GO:0006779">
    <property type="term" value="P:porphyrin-containing compound biosynthetic process"/>
    <property type="evidence" value="ECO:0007669"/>
    <property type="project" value="UniProtKB-KW"/>
</dbReference>
<name>A0ABD6DWR7_9EURY</name>
<dbReference type="Pfam" id="PF14824">
    <property type="entry name" value="Sirohm_synth_M"/>
    <property type="match status" value="1"/>
</dbReference>
<dbReference type="RefSeq" id="WP_256306267.1">
    <property type="nucleotide sequence ID" value="NZ_JANHAW010000001.1"/>
</dbReference>
<dbReference type="Pfam" id="PF13241">
    <property type="entry name" value="NAD_binding_7"/>
    <property type="match status" value="1"/>
</dbReference>
<dbReference type="PANTHER" id="PTHR35330:SF1">
    <property type="entry name" value="SIROHEME BIOSYNTHESIS PROTEIN MET8"/>
    <property type="match status" value="1"/>
</dbReference>
<gene>
    <name evidence="8" type="ORF">ACFSAS_08645</name>
</gene>
<evidence type="ECO:0000313" key="8">
    <source>
        <dbReference type="EMBL" id="MFD1685676.1"/>
    </source>
</evidence>